<dbReference type="EMBL" id="JAGMWN010000001">
    <property type="protein sequence ID" value="MBP5855887.1"/>
    <property type="molecule type" value="Genomic_DNA"/>
</dbReference>
<dbReference type="Pfam" id="PF00795">
    <property type="entry name" value="CN_hydrolase"/>
    <property type="match status" value="1"/>
</dbReference>
<dbReference type="InterPro" id="IPR003010">
    <property type="entry name" value="C-N_Hydrolase"/>
</dbReference>
<protein>
    <submittedName>
        <fullName evidence="2">Nitrilase</fullName>
    </submittedName>
</protein>
<keyword evidence="3" id="KW-1185">Reference proteome</keyword>
<dbReference type="SUPFAM" id="SSF56317">
    <property type="entry name" value="Carbon-nitrogen hydrolase"/>
    <property type="match status" value="1"/>
</dbReference>
<evidence type="ECO:0000313" key="2">
    <source>
        <dbReference type="EMBL" id="MBP5855887.1"/>
    </source>
</evidence>
<sequence>MTVRKDFATVALWATNMAQPLNGIDAWLAKVEAKLAEAKAGGADILVLPEYASEQWLGYAPGGLKPMEEIGFMADEARKALAELPKLVEKAGIALLAGTVPVPDPAADPDSDGPKHLNRAHLILPDGRVVAQDKLCLTPGEKDPRGWHLATGGKVEMVEWNGLRIATLICLDIELPALSAKIARSEPDLDLILVPSMTEKESGYSRVFGCAKARAVELQTAVCAVGSIGSALPNNARPNFSGAAVFLPCEAELGYDGRFAEEAGRPEAEGDGPLLIARDVPVGMIRHLRSAGRAEVWPGSWDADAISIAQG</sequence>
<gene>
    <name evidence="2" type="ORF">KAJ83_02625</name>
</gene>
<proteinExistence type="predicted"/>
<dbReference type="PANTHER" id="PTHR23088:SF50">
    <property type="entry name" value="HYDROLASE YHCX"/>
    <property type="match status" value="1"/>
</dbReference>
<dbReference type="PANTHER" id="PTHR23088">
    <property type="entry name" value="NITRILASE-RELATED"/>
    <property type="match status" value="1"/>
</dbReference>
<dbReference type="AlphaFoldDB" id="A0A8J7RWC2"/>
<dbReference type="PROSITE" id="PS50263">
    <property type="entry name" value="CN_HYDROLASE"/>
    <property type="match status" value="1"/>
</dbReference>
<dbReference type="RefSeq" id="WP_210680452.1">
    <property type="nucleotide sequence ID" value="NZ_JAGMWN010000001.1"/>
</dbReference>
<evidence type="ECO:0000259" key="1">
    <source>
        <dbReference type="PROSITE" id="PS50263"/>
    </source>
</evidence>
<organism evidence="2 3">
    <name type="scientific">Marivibrio halodurans</name>
    <dbReference type="NCBI Taxonomy" id="2039722"/>
    <lineage>
        <taxon>Bacteria</taxon>
        <taxon>Pseudomonadati</taxon>
        <taxon>Pseudomonadota</taxon>
        <taxon>Alphaproteobacteria</taxon>
        <taxon>Rhodospirillales</taxon>
        <taxon>Rhodospirillaceae</taxon>
        <taxon>Marivibrio</taxon>
    </lineage>
</organism>
<dbReference type="Gene3D" id="3.60.110.10">
    <property type="entry name" value="Carbon-nitrogen hydrolase"/>
    <property type="match status" value="1"/>
</dbReference>
<evidence type="ECO:0000313" key="3">
    <source>
        <dbReference type="Proteomes" id="UP000672602"/>
    </source>
</evidence>
<dbReference type="InterPro" id="IPR036526">
    <property type="entry name" value="C-N_Hydrolase_sf"/>
</dbReference>
<dbReference type="Proteomes" id="UP000672602">
    <property type="component" value="Unassembled WGS sequence"/>
</dbReference>
<reference evidence="2" key="1">
    <citation type="submission" date="2021-04" db="EMBL/GenBank/DDBJ databases">
        <authorList>
            <person name="Zhang D.-C."/>
        </authorList>
    </citation>
    <scope>NUCLEOTIDE SEQUENCE</scope>
    <source>
        <strain evidence="2">CGMCC 1.15697</strain>
    </source>
</reference>
<accession>A0A8J7RWC2</accession>
<feature type="domain" description="CN hydrolase" evidence="1">
    <location>
        <begin position="10"/>
        <end position="282"/>
    </location>
</feature>
<comment type="caution">
    <text evidence="2">The sequence shown here is derived from an EMBL/GenBank/DDBJ whole genome shotgun (WGS) entry which is preliminary data.</text>
</comment>
<name>A0A8J7RWC2_9PROT</name>